<dbReference type="SUPFAM" id="SSF51197">
    <property type="entry name" value="Clavaminate synthase-like"/>
    <property type="match status" value="1"/>
</dbReference>
<accession>A0A7X0U7F0</accession>
<dbReference type="InterPro" id="IPR027443">
    <property type="entry name" value="IPNS-like_sf"/>
</dbReference>
<evidence type="ECO:0000313" key="3">
    <source>
        <dbReference type="Proteomes" id="UP000575083"/>
    </source>
</evidence>
<evidence type="ECO:0000313" key="2">
    <source>
        <dbReference type="EMBL" id="MBB6557893.1"/>
    </source>
</evidence>
<dbReference type="EMBL" id="JACHLK010000001">
    <property type="protein sequence ID" value="MBB6557893.1"/>
    <property type="molecule type" value="Genomic_DNA"/>
</dbReference>
<reference evidence="2 3" key="1">
    <citation type="submission" date="2020-08" db="EMBL/GenBank/DDBJ databases">
        <title>Functional genomics of gut bacteria from endangered species of beetles.</title>
        <authorList>
            <person name="Carlos-Shanley C."/>
        </authorList>
    </citation>
    <scope>NUCLEOTIDE SEQUENCE [LARGE SCALE GENOMIC DNA]</scope>
    <source>
        <strain evidence="2 3">S00198</strain>
    </source>
</reference>
<organism evidence="2 3">
    <name type="scientific">Acidovorax soli</name>
    <dbReference type="NCBI Taxonomy" id="592050"/>
    <lineage>
        <taxon>Bacteria</taxon>
        <taxon>Pseudomonadati</taxon>
        <taxon>Pseudomonadota</taxon>
        <taxon>Betaproteobacteria</taxon>
        <taxon>Burkholderiales</taxon>
        <taxon>Comamonadaceae</taxon>
        <taxon>Acidovorax</taxon>
    </lineage>
</organism>
<protein>
    <recommendedName>
        <fullName evidence="1">Aspartyl/asparaginy/proline hydroxylase domain-containing protein</fullName>
    </recommendedName>
</protein>
<dbReference type="AlphaFoldDB" id="A0A7X0U7F0"/>
<dbReference type="RefSeq" id="WP_184855309.1">
    <property type="nucleotide sequence ID" value="NZ_JACHLK010000001.1"/>
</dbReference>
<name>A0A7X0U7F0_9BURK</name>
<feature type="domain" description="Aspartyl/asparaginy/proline hydroxylase" evidence="1">
    <location>
        <begin position="26"/>
        <end position="178"/>
    </location>
</feature>
<proteinExistence type="predicted"/>
<sequence length="246" mass="26793">MNSPGTAPTPYLKLPLAFDLARLQGDLQRVAPSEWISHFNTSAYETGWSCVPLRSVEGRTDHIMPVESGRFEDTAILARCPHLRHAIDQFQCEKTSIRLMGLEAGAVIHEHRDAGGALEDGLTRLHIPVQTSPLATYRIEGEEVHFSAGNAWYLNASCLHGAHNRSARARIHLMIDCVTNPWLTQLFLAAGGVLRESSPYGDPSIHDGNVLQVIAALRASSHASAAQLADRLQETHASRTGAAARP</sequence>
<keyword evidence="3" id="KW-1185">Reference proteome</keyword>
<dbReference type="Pfam" id="PF05118">
    <property type="entry name" value="Asp_Arg_Hydrox"/>
    <property type="match status" value="1"/>
</dbReference>
<comment type="caution">
    <text evidence="2">The sequence shown here is derived from an EMBL/GenBank/DDBJ whole genome shotgun (WGS) entry which is preliminary data.</text>
</comment>
<dbReference type="Gene3D" id="2.60.120.330">
    <property type="entry name" value="B-lactam Antibiotic, Isopenicillin N Synthase, Chain"/>
    <property type="match status" value="1"/>
</dbReference>
<evidence type="ECO:0000259" key="1">
    <source>
        <dbReference type="Pfam" id="PF05118"/>
    </source>
</evidence>
<dbReference type="Proteomes" id="UP000575083">
    <property type="component" value="Unassembled WGS sequence"/>
</dbReference>
<gene>
    <name evidence="2" type="ORF">HNP48_000557</name>
</gene>
<dbReference type="InterPro" id="IPR007803">
    <property type="entry name" value="Asp/Arg/Pro-Hydrxlase"/>
</dbReference>